<gene>
    <name evidence="8" type="ORF">SPHA_25579</name>
</gene>
<keyword evidence="4" id="KW-0732">Signal</keyword>
<dbReference type="InterPro" id="IPR036383">
    <property type="entry name" value="TSP1_rpt_sf"/>
</dbReference>
<dbReference type="InterPro" id="IPR000884">
    <property type="entry name" value="TSP1_rpt"/>
</dbReference>
<feature type="disulfide bond" evidence="7">
    <location>
        <begin position="145"/>
        <end position="160"/>
    </location>
</feature>
<dbReference type="Proteomes" id="UP000597762">
    <property type="component" value="Unassembled WGS sequence"/>
</dbReference>
<dbReference type="SMART" id="SM00192">
    <property type="entry name" value="LDLa"/>
    <property type="match status" value="1"/>
</dbReference>
<evidence type="ECO:0000256" key="2">
    <source>
        <dbReference type="ARBA" id="ARBA00022525"/>
    </source>
</evidence>
<evidence type="ECO:0000256" key="7">
    <source>
        <dbReference type="PROSITE-ProRule" id="PRU00124"/>
    </source>
</evidence>
<evidence type="ECO:0000256" key="4">
    <source>
        <dbReference type="ARBA" id="ARBA00022729"/>
    </source>
</evidence>
<dbReference type="InterPro" id="IPR023415">
    <property type="entry name" value="LDLR_class-A_CS"/>
</dbReference>
<organism evidence="8 9">
    <name type="scientific">Acanthosepion pharaonis</name>
    <name type="common">Pharaoh cuttlefish</name>
    <name type="synonym">Sepia pharaonis</name>
    <dbReference type="NCBI Taxonomy" id="158019"/>
    <lineage>
        <taxon>Eukaryota</taxon>
        <taxon>Metazoa</taxon>
        <taxon>Spiralia</taxon>
        <taxon>Lophotrochozoa</taxon>
        <taxon>Mollusca</taxon>
        <taxon>Cephalopoda</taxon>
        <taxon>Coleoidea</taxon>
        <taxon>Decapodiformes</taxon>
        <taxon>Sepiida</taxon>
        <taxon>Sepiina</taxon>
        <taxon>Sepiidae</taxon>
        <taxon>Acanthosepion</taxon>
    </lineage>
</organism>
<keyword evidence="9" id="KW-1185">Reference proteome</keyword>
<protein>
    <submittedName>
        <fullName evidence="8">Uncharacterized protein</fullName>
    </submittedName>
</protein>
<dbReference type="SUPFAM" id="SSF57424">
    <property type="entry name" value="LDL receptor-like module"/>
    <property type="match status" value="1"/>
</dbReference>
<dbReference type="InterPro" id="IPR036055">
    <property type="entry name" value="LDL_receptor-like_sf"/>
</dbReference>
<evidence type="ECO:0000313" key="8">
    <source>
        <dbReference type="EMBL" id="CAE1247237.1"/>
    </source>
</evidence>
<name>A0A812BZ38_ACAPH</name>
<comment type="caution">
    <text evidence="7">Lacks conserved residue(s) required for the propagation of feature annotation.</text>
</comment>
<dbReference type="CDD" id="cd00112">
    <property type="entry name" value="LDLa"/>
    <property type="match status" value="1"/>
</dbReference>
<proteinExistence type="predicted"/>
<evidence type="ECO:0000256" key="5">
    <source>
        <dbReference type="ARBA" id="ARBA00022737"/>
    </source>
</evidence>
<dbReference type="PROSITE" id="PS50068">
    <property type="entry name" value="LDLRA_2"/>
    <property type="match status" value="1"/>
</dbReference>
<dbReference type="AlphaFoldDB" id="A0A812BZ38"/>
<comment type="caution">
    <text evidence="8">The sequence shown here is derived from an EMBL/GenBank/DDBJ whole genome shotgun (WGS) entry which is preliminary data.</text>
</comment>
<dbReference type="PROSITE" id="PS01209">
    <property type="entry name" value="LDLRA_1"/>
    <property type="match status" value="1"/>
</dbReference>
<dbReference type="OrthoDB" id="6051778at2759"/>
<evidence type="ECO:0000313" key="9">
    <source>
        <dbReference type="Proteomes" id="UP000597762"/>
    </source>
</evidence>
<dbReference type="InterPro" id="IPR052065">
    <property type="entry name" value="Compl_asym_regulator"/>
</dbReference>
<dbReference type="PROSITE" id="PS50092">
    <property type="entry name" value="TSP1"/>
    <property type="match status" value="2"/>
</dbReference>
<keyword evidence="6 7" id="KW-1015">Disulfide bond</keyword>
<dbReference type="FunFam" id="2.20.100.10:FF:000002">
    <property type="entry name" value="Unc-5 netrin receptor C"/>
    <property type="match status" value="1"/>
</dbReference>
<evidence type="ECO:0000256" key="6">
    <source>
        <dbReference type="ARBA" id="ARBA00023157"/>
    </source>
</evidence>
<keyword evidence="2" id="KW-0964">Secreted</keyword>
<dbReference type="PRINTS" id="PR01705">
    <property type="entry name" value="TSP1REPEAT"/>
</dbReference>
<accession>A0A812BZ38</accession>
<dbReference type="SMART" id="SM00209">
    <property type="entry name" value="TSP1"/>
    <property type="match status" value="2"/>
</dbReference>
<evidence type="ECO:0000256" key="1">
    <source>
        <dbReference type="ARBA" id="ARBA00004613"/>
    </source>
</evidence>
<evidence type="ECO:0000256" key="3">
    <source>
        <dbReference type="ARBA" id="ARBA00022536"/>
    </source>
</evidence>
<keyword evidence="3" id="KW-0245">EGF-like domain</keyword>
<dbReference type="InterPro" id="IPR002172">
    <property type="entry name" value="LDrepeatLR_classA_rpt"/>
</dbReference>
<reference evidence="8" key="1">
    <citation type="submission" date="2021-01" db="EMBL/GenBank/DDBJ databases">
        <authorList>
            <person name="Li R."/>
            <person name="Bekaert M."/>
        </authorList>
    </citation>
    <scope>NUCLEOTIDE SEQUENCE</scope>
    <source>
        <strain evidence="8">Farmed</strain>
    </source>
</reference>
<dbReference type="PANTHER" id="PTHR22906:SF43">
    <property type="entry name" value="PROPERDIN"/>
    <property type="match status" value="1"/>
</dbReference>
<comment type="subcellular location">
    <subcellularLocation>
        <location evidence="1">Secreted</location>
    </subcellularLocation>
</comment>
<dbReference type="PANTHER" id="PTHR22906">
    <property type="entry name" value="PROPERDIN"/>
    <property type="match status" value="1"/>
</dbReference>
<dbReference type="Gene3D" id="2.20.100.10">
    <property type="entry name" value="Thrombospondin type-1 (TSP1) repeat"/>
    <property type="match status" value="2"/>
</dbReference>
<sequence length="185" mass="20868">MEPHWGNWGSVSGCSKTCGFGTEERTRYLIVGGVVNHEKKETQIYQCYLTNCPVDGNWTQWGGWSLCDKICGPGGIQKRVRYCADPYPSYDGKVCEGPTSETRACVNNTQCPEIPENFDISICENNNKTVWCTSHLHCVLKEKVCDRVLHCHDGSDESMCPAKFRNGKCSLFDVCKHCEHMLFLV</sequence>
<dbReference type="Pfam" id="PF00090">
    <property type="entry name" value="TSP_1"/>
    <property type="match status" value="2"/>
</dbReference>
<dbReference type="Gene3D" id="4.10.400.10">
    <property type="entry name" value="Low-density Lipoprotein Receptor"/>
    <property type="match status" value="1"/>
</dbReference>
<dbReference type="SUPFAM" id="SSF82895">
    <property type="entry name" value="TSP-1 type 1 repeat"/>
    <property type="match status" value="2"/>
</dbReference>
<keyword evidence="5" id="KW-0677">Repeat</keyword>
<dbReference type="EMBL" id="CAHIKZ030000968">
    <property type="protein sequence ID" value="CAE1247237.1"/>
    <property type="molecule type" value="Genomic_DNA"/>
</dbReference>